<comment type="caution">
    <text evidence="7">The sequence shown here is derived from an EMBL/GenBank/DDBJ whole genome shotgun (WGS) entry which is preliminary data.</text>
</comment>
<feature type="coiled-coil region" evidence="5">
    <location>
        <begin position="125"/>
        <end position="184"/>
    </location>
</feature>
<dbReference type="OrthoDB" id="9812993at2"/>
<evidence type="ECO:0000256" key="1">
    <source>
        <dbReference type="ARBA" id="ARBA00023015"/>
    </source>
</evidence>
<accession>A0A2A5RNF4</accession>
<evidence type="ECO:0000256" key="4">
    <source>
        <dbReference type="PROSITE-ProRule" id="PRU00335"/>
    </source>
</evidence>
<protein>
    <submittedName>
        <fullName evidence="7">TetR family transcriptional regulator</fullName>
    </submittedName>
</protein>
<dbReference type="SUPFAM" id="SSF48498">
    <property type="entry name" value="Tetracyclin repressor-like, C-terminal domain"/>
    <property type="match status" value="1"/>
</dbReference>
<dbReference type="InterPro" id="IPR054156">
    <property type="entry name" value="YxaF_TetR_C"/>
</dbReference>
<feature type="DNA-binding region" description="H-T-H motif" evidence="4">
    <location>
        <begin position="25"/>
        <end position="44"/>
    </location>
</feature>
<dbReference type="AlphaFoldDB" id="A0A2A5RNF4"/>
<dbReference type="Pfam" id="PF00440">
    <property type="entry name" value="TetR_N"/>
    <property type="match status" value="1"/>
</dbReference>
<dbReference type="InterPro" id="IPR036271">
    <property type="entry name" value="Tet_transcr_reg_TetR-rel_C_sf"/>
</dbReference>
<dbReference type="STRING" id="1291764.GCA_001311235_01276"/>
<evidence type="ECO:0000259" key="6">
    <source>
        <dbReference type="PROSITE" id="PS50977"/>
    </source>
</evidence>
<feature type="domain" description="HTH tetR-type" evidence="6">
    <location>
        <begin position="2"/>
        <end position="62"/>
    </location>
</feature>
<keyword evidence="2 4" id="KW-0238">DNA-binding</keyword>
<dbReference type="Pfam" id="PF21993">
    <property type="entry name" value="TetR_C_13_2"/>
    <property type="match status" value="1"/>
</dbReference>
<keyword evidence="5" id="KW-0175">Coiled coil</keyword>
<dbReference type="GO" id="GO:0003677">
    <property type="term" value="F:DNA binding"/>
    <property type="evidence" value="ECO:0007669"/>
    <property type="project" value="UniProtKB-UniRule"/>
</dbReference>
<organism evidence="7 8">
    <name type="scientific">Lactococcus fujiensis JCM 16395</name>
    <dbReference type="NCBI Taxonomy" id="1291764"/>
    <lineage>
        <taxon>Bacteria</taxon>
        <taxon>Bacillati</taxon>
        <taxon>Bacillota</taxon>
        <taxon>Bacilli</taxon>
        <taxon>Lactobacillales</taxon>
        <taxon>Streptococcaceae</taxon>
        <taxon>Lactococcus</taxon>
    </lineage>
</organism>
<evidence type="ECO:0000256" key="3">
    <source>
        <dbReference type="ARBA" id="ARBA00023163"/>
    </source>
</evidence>
<dbReference type="PANTHER" id="PTHR47506:SF1">
    <property type="entry name" value="HTH-TYPE TRANSCRIPTIONAL REGULATOR YJDC"/>
    <property type="match status" value="1"/>
</dbReference>
<keyword evidence="8" id="KW-1185">Reference proteome</keyword>
<name>A0A2A5RNF4_9LACT</name>
<dbReference type="PANTHER" id="PTHR47506">
    <property type="entry name" value="TRANSCRIPTIONAL REGULATORY PROTEIN"/>
    <property type="match status" value="1"/>
</dbReference>
<dbReference type="SUPFAM" id="SSF46689">
    <property type="entry name" value="Homeodomain-like"/>
    <property type="match status" value="1"/>
</dbReference>
<dbReference type="RefSeq" id="WP_096817038.1">
    <property type="nucleotide sequence ID" value="NZ_JXJU01000002.1"/>
</dbReference>
<dbReference type="InterPro" id="IPR009057">
    <property type="entry name" value="Homeodomain-like_sf"/>
</dbReference>
<dbReference type="Gene3D" id="1.10.357.10">
    <property type="entry name" value="Tetracycline Repressor, domain 2"/>
    <property type="match status" value="1"/>
</dbReference>
<evidence type="ECO:0000313" key="7">
    <source>
        <dbReference type="EMBL" id="PCS00885.1"/>
    </source>
</evidence>
<evidence type="ECO:0000256" key="2">
    <source>
        <dbReference type="ARBA" id="ARBA00023125"/>
    </source>
</evidence>
<dbReference type="InterPro" id="IPR001647">
    <property type="entry name" value="HTH_TetR"/>
</dbReference>
<reference evidence="7 8" key="1">
    <citation type="submission" date="2014-12" db="EMBL/GenBank/DDBJ databases">
        <title>Draft genome sequences of 10 type strains of Lactococcus.</title>
        <authorList>
            <person name="Sun Z."/>
            <person name="Zhong Z."/>
            <person name="Liu W."/>
            <person name="Zhang W."/>
            <person name="Zhang H."/>
        </authorList>
    </citation>
    <scope>NUCLEOTIDE SEQUENCE [LARGE SCALE GENOMIC DNA]</scope>
    <source>
        <strain evidence="7 8">JCM 16395</strain>
    </source>
</reference>
<proteinExistence type="predicted"/>
<keyword evidence="3" id="KW-0804">Transcription</keyword>
<gene>
    <name evidence="7" type="ORF">RT41_GL000675</name>
</gene>
<evidence type="ECO:0000313" key="8">
    <source>
        <dbReference type="Proteomes" id="UP000218181"/>
    </source>
</evidence>
<dbReference type="Proteomes" id="UP000218181">
    <property type="component" value="Unassembled WGS sequence"/>
</dbReference>
<evidence type="ECO:0000256" key="5">
    <source>
        <dbReference type="SAM" id="Coils"/>
    </source>
</evidence>
<keyword evidence="1" id="KW-0805">Transcription regulation</keyword>
<sequence length="187" mass="21668">MKKVKEKIIETSRVLFCQQGVQSTSINDILLASGTGKGQFYYYFESKNELCLEVIKEHIEHWEIDCFQAILEVDENPKQQIKKMLDWIYDSHKDQLVHYGCPIGNLIAELATSDEADRALLNQWLQRWQDLLAGLMIRMQNITENEALIKAQGLIAQIQGSILLLKVRQDIDFLKTNFQQIEKELAL</sequence>
<dbReference type="PROSITE" id="PS50977">
    <property type="entry name" value="HTH_TETR_2"/>
    <property type="match status" value="1"/>
</dbReference>
<dbReference type="PRINTS" id="PR00455">
    <property type="entry name" value="HTHTETR"/>
</dbReference>
<dbReference type="EMBL" id="JXJU01000002">
    <property type="protein sequence ID" value="PCS00885.1"/>
    <property type="molecule type" value="Genomic_DNA"/>
</dbReference>